<dbReference type="SUPFAM" id="SSF141571">
    <property type="entry name" value="Pentapeptide repeat-like"/>
    <property type="match status" value="1"/>
</dbReference>
<evidence type="ECO:0000313" key="1">
    <source>
        <dbReference type="EMBL" id="MBE1523219.1"/>
    </source>
</evidence>
<gene>
    <name evidence="1" type="ORF">H4W27_000337</name>
</gene>
<dbReference type="Gene3D" id="2.160.20.80">
    <property type="entry name" value="E3 ubiquitin-protein ligase SopA"/>
    <property type="match status" value="1"/>
</dbReference>
<dbReference type="PANTHER" id="PTHR14136">
    <property type="entry name" value="BTB_POZ DOMAIN-CONTAINING PROTEIN KCTD9"/>
    <property type="match status" value="1"/>
</dbReference>
<proteinExistence type="predicted"/>
<name>A0ABR9JBA7_9MICC</name>
<dbReference type="RefSeq" id="WP_192594398.1">
    <property type="nucleotide sequence ID" value="NZ_BAAALJ010000019.1"/>
</dbReference>
<comment type="caution">
    <text evidence="1">The sequence shown here is derived from an EMBL/GenBank/DDBJ whole genome shotgun (WGS) entry which is preliminary data.</text>
</comment>
<dbReference type="Proteomes" id="UP000643525">
    <property type="component" value="Unassembled WGS sequence"/>
</dbReference>
<evidence type="ECO:0000313" key="2">
    <source>
        <dbReference type="Proteomes" id="UP000643525"/>
    </source>
</evidence>
<dbReference type="PANTHER" id="PTHR14136:SF17">
    <property type="entry name" value="BTB_POZ DOMAIN-CONTAINING PROTEIN KCTD9"/>
    <property type="match status" value="1"/>
</dbReference>
<dbReference type="InterPro" id="IPR001646">
    <property type="entry name" value="5peptide_repeat"/>
</dbReference>
<organism evidence="1 2">
    <name type="scientific">Nesterenkonia lutea</name>
    <dbReference type="NCBI Taxonomy" id="272919"/>
    <lineage>
        <taxon>Bacteria</taxon>
        <taxon>Bacillati</taxon>
        <taxon>Actinomycetota</taxon>
        <taxon>Actinomycetes</taxon>
        <taxon>Micrococcales</taxon>
        <taxon>Micrococcaceae</taxon>
        <taxon>Nesterenkonia</taxon>
    </lineage>
</organism>
<dbReference type="InterPro" id="IPR051082">
    <property type="entry name" value="Pentapeptide-BTB/POZ_domain"/>
</dbReference>
<accession>A0ABR9JBA7</accession>
<dbReference type="EMBL" id="JADBED010000001">
    <property type="protein sequence ID" value="MBE1523219.1"/>
    <property type="molecule type" value="Genomic_DNA"/>
</dbReference>
<reference evidence="1 2" key="1">
    <citation type="submission" date="2020-10" db="EMBL/GenBank/DDBJ databases">
        <title>Sequencing the genomes of 1000 actinobacteria strains.</title>
        <authorList>
            <person name="Klenk H.-P."/>
        </authorList>
    </citation>
    <scope>NUCLEOTIDE SEQUENCE [LARGE SCALE GENOMIC DNA]</scope>
    <source>
        <strain evidence="1 2">DSM 15666</strain>
    </source>
</reference>
<protein>
    <submittedName>
        <fullName evidence="1">Uncharacterized protein YjbI with pentapeptide repeats</fullName>
    </submittedName>
</protein>
<keyword evidence="2" id="KW-1185">Reference proteome</keyword>
<dbReference type="Pfam" id="PF00805">
    <property type="entry name" value="Pentapeptide"/>
    <property type="match status" value="1"/>
</dbReference>
<sequence length="216" mass="23036">MKQVSSPRLRVQRLGDLVGGSETELRLTGQADRITLEGVDLSGVDLSGGRLTECLFRSVALTDADLAAASIVESRWERLSSPHLKAPRSTWRHVTIQDSRIGVAELYEAGLSGLVLRGCKLDLVNLRNAVLADVLFEDCTIGELDISGARANRVAFTGCTVGVLEAQEARLKDVDLRGARLSRIVGLAGLRGAVISEEQLMDLAPSLAGHLGLVVG</sequence>